<dbReference type="RefSeq" id="WP_209527660.1">
    <property type="nucleotide sequence ID" value="NZ_JAEEGA010000006.1"/>
</dbReference>
<evidence type="ECO:0008006" key="4">
    <source>
        <dbReference type="Google" id="ProtNLM"/>
    </source>
</evidence>
<feature type="transmembrane region" description="Helical" evidence="1">
    <location>
        <begin position="266"/>
        <end position="285"/>
    </location>
</feature>
<gene>
    <name evidence="2" type="ORF">I6N95_11270</name>
</gene>
<organism evidence="2 3">
    <name type="scientific">Vagococcus allomyrinae</name>
    <dbReference type="NCBI Taxonomy" id="2794353"/>
    <lineage>
        <taxon>Bacteria</taxon>
        <taxon>Bacillati</taxon>
        <taxon>Bacillota</taxon>
        <taxon>Bacilli</taxon>
        <taxon>Lactobacillales</taxon>
        <taxon>Enterococcaceae</taxon>
        <taxon>Vagococcus</taxon>
    </lineage>
</organism>
<feature type="transmembrane region" description="Helical" evidence="1">
    <location>
        <begin position="98"/>
        <end position="121"/>
    </location>
</feature>
<comment type="caution">
    <text evidence="2">The sequence shown here is derived from an EMBL/GenBank/DDBJ whole genome shotgun (WGS) entry which is preliminary data.</text>
</comment>
<keyword evidence="3" id="KW-1185">Reference proteome</keyword>
<evidence type="ECO:0000313" key="2">
    <source>
        <dbReference type="EMBL" id="MBP1041587.1"/>
    </source>
</evidence>
<dbReference type="AlphaFoldDB" id="A0A940P540"/>
<reference evidence="2" key="1">
    <citation type="submission" date="2020-12" db="EMBL/GenBank/DDBJ databases">
        <title>Vagococcus allomyrinae sp. nov. and Enterococcus lavae sp. nov., isolated from the larvae of Allomyrina dichotoma.</title>
        <authorList>
            <person name="Lee S.D."/>
        </authorList>
    </citation>
    <scope>NUCLEOTIDE SEQUENCE</scope>
    <source>
        <strain evidence="2">BWB3-3</strain>
    </source>
</reference>
<evidence type="ECO:0000313" key="3">
    <source>
        <dbReference type="Proteomes" id="UP000674938"/>
    </source>
</evidence>
<accession>A0A940P540</accession>
<name>A0A940P540_9ENTE</name>
<dbReference type="EMBL" id="JAEEGA010000006">
    <property type="protein sequence ID" value="MBP1041587.1"/>
    <property type="molecule type" value="Genomic_DNA"/>
</dbReference>
<keyword evidence="1" id="KW-1133">Transmembrane helix</keyword>
<protein>
    <recommendedName>
        <fullName evidence="4">Beta-carotene 15,15'-monooxygenase</fullName>
    </recommendedName>
</protein>
<sequence>MNTIADYLETMFINLPETSDIMQLKYDLYANMEDKYNELKMAGKSENEAIGVVISEFGNIDEILEEMNVHYREEEVEESIPVVDLTEALSYVEAKKRIGLGIGIGVFFCALGLAIFLTIAVRFDSPVGIVPMMILAAIGVGLFIVSGYKNNTFQYLQRDFVMTGASRKVIQNEKQAYEKTHILAIVLGVTACIVSVVPFFMIVFLRPYDDNFVGLGLGLILVIASLGVIFLVYTGNVTLAFNTLLKNAKSHQPTKQEVAYSRVDHLFEAVYWPIVVVIYLVWSFTGSGMRWSYSWIIFMVAGILQEAIKALIGIVPTDKK</sequence>
<dbReference type="NCBIfam" id="NF038403">
    <property type="entry name" value="perm_prefix_1"/>
    <property type="match status" value="1"/>
</dbReference>
<keyword evidence="1" id="KW-0472">Membrane</keyword>
<feature type="transmembrane region" description="Helical" evidence="1">
    <location>
        <begin position="291"/>
        <end position="315"/>
    </location>
</feature>
<proteinExistence type="predicted"/>
<feature type="transmembrane region" description="Helical" evidence="1">
    <location>
        <begin position="127"/>
        <end position="148"/>
    </location>
</feature>
<dbReference type="Proteomes" id="UP000674938">
    <property type="component" value="Unassembled WGS sequence"/>
</dbReference>
<feature type="transmembrane region" description="Helical" evidence="1">
    <location>
        <begin position="182"/>
        <end position="205"/>
    </location>
</feature>
<feature type="transmembrane region" description="Helical" evidence="1">
    <location>
        <begin position="217"/>
        <end position="245"/>
    </location>
</feature>
<evidence type="ECO:0000256" key="1">
    <source>
        <dbReference type="SAM" id="Phobius"/>
    </source>
</evidence>
<dbReference type="InterPro" id="IPR047928">
    <property type="entry name" value="Perm_prefix_1"/>
</dbReference>
<keyword evidence="1" id="KW-0812">Transmembrane</keyword>